<protein>
    <submittedName>
        <fullName evidence="3">Uncharacterized protein</fullName>
    </submittedName>
</protein>
<dbReference type="InterPro" id="IPR009091">
    <property type="entry name" value="RCC1/BLIP-II"/>
</dbReference>
<dbReference type="Pfam" id="PF00415">
    <property type="entry name" value="RCC1"/>
    <property type="match status" value="2"/>
</dbReference>
<dbReference type="InterPro" id="IPR051210">
    <property type="entry name" value="Ub_ligase/GEF_domain"/>
</dbReference>
<dbReference type="Gene3D" id="2.130.10.30">
    <property type="entry name" value="Regulator of chromosome condensation 1/beta-lactamase-inhibitor protein II"/>
    <property type="match status" value="1"/>
</dbReference>
<proteinExistence type="predicted"/>
<name>A0A7W8ED95_9ACTN</name>
<gene>
    <name evidence="3" type="ORF">HNR40_001794</name>
</gene>
<comment type="caution">
    <text evidence="3">The sequence shown here is derived from an EMBL/GenBank/DDBJ whole genome shotgun (WGS) entry which is preliminary data.</text>
</comment>
<dbReference type="InterPro" id="IPR000408">
    <property type="entry name" value="Reg_chr_condens"/>
</dbReference>
<dbReference type="PANTHER" id="PTHR22870:SF408">
    <property type="entry name" value="OS09G0560450 PROTEIN"/>
    <property type="match status" value="1"/>
</dbReference>
<evidence type="ECO:0000256" key="2">
    <source>
        <dbReference type="SAM" id="MobiDB-lite"/>
    </source>
</evidence>
<sequence>MALRSDGTVWTWGFNCCGQIGDGTTSNRIIAFRVPGLTGITKISAGGDMSAAVRNDGTVWTWGRNLGGELGDGTTTNRTSPVQVSGPSGAIEVAAGSGSHTGAITAPDATPDFTIDTPYHPTTIRLIPSFNTSALVTTHARYGSNQLINLTASINPPTPGIAITFNSPAVIAGAASTVTMQVDESVPAGTYTITFTGTAGGTVHSTSFPLTLTRTHNPGGDPAPEPEPEDPPCNPRLGCP</sequence>
<accession>A0A7W8ED95</accession>
<organism evidence="3 4">
    <name type="scientific">Nonomuraea endophytica</name>
    <dbReference type="NCBI Taxonomy" id="714136"/>
    <lineage>
        <taxon>Bacteria</taxon>
        <taxon>Bacillati</taxon>
        <taxon>Actinomycetota</taxon>
        <taxon>Actinomycetes</taxon>
        <taxon>Streptosporangiales</taxon>
        <taxon>Streptosporangiaceae</taxon>
        <taxon>Nonomuraea</taxon>
    </lineage>
</organism>
<evidence type="ECO:0000256" key="1">
    <source>
        <dbReference type="ARBA" id="ARBA00022737"/>
    </source>
</evidence>
<keyword evidence="4" id="KW-1185">Reference proteome</keyword>
<dbReference type="EMBL" id="JACHIN010000002">
    <property type="protein sequence ID" value="MBB5076330.1"/>
    <property type="molecule type" value="Genomic_DNA"/>
</dbReference>
<evidence type="ECO:0000313" key="4">
    <source>
        <dbReference type="Proteomes" id="UP000568380"/>
    </source>
</evidence>
<dbReference type="AlphaFoldDB" id="A0A7W8ED95"/>
<feature type="compositionally biased region" description="Polar residues" evidence="2">
    <location>
        <begin position="204"/>
        <end position="216"/>
    </location>
</feature>
<keyword evidence="1" id="KW-0677">Repeat</keyword>
<dbReference type="PANTHER" id="PTHR22870">
    <property type="entry name" value="REGULATOR OF CHROMOSOME CONDENSATION"/>
    <property type="match status" value="1"/>
</dbReference>
<reference evidence="3 4" key="1">
    <citation type="submission" date="2020-08" db="EMBL/GenBank/DDBJ databases">
        <title>Genomic Encyclopedia of Type Strains, Phase IV (KMG-IV): sequencing the most valuable type-strain genomes for metagenomic binning, comparative biology and taxonomic classification.</title>
        <authorList>
            <person name="Goeker M."/>
        </authorList>
    </citation>
    <scope>NUCLEOTIDE SEQUENCE [LARGE SCALE GENOMIC DNA]</scope>
    <source>
        <strain evidence="3 4">DSM 45385</strain>
    </source>
</reference>
<dbReference type="PROSITE" id="PS50012">
    <property type="entry name" value="RCC1_3"/>
    <property type="match status" value="2"/>
</dbReference>
<evidence type="ECO:0000313" key="3">
    <source>
        <dbReference type="EMBL" id="MBB5076330.1"/>
    </source>
</evidence>
<dbReference type="Proteomes" id="UP000568380">
    <property type="component" value="Unassembled WGS sequence"/>
</dbReference>
<dbReference type="SUPFAM" id="SSF50985">
    <property type="entry name" value="RCC1/BLIP-II"/>
    <property type="match status" value="1"/>
</dbReference>
<feature type="region of interest" description="Disordered" evidence="2">
    <location>
        <begin position="204"/>
        <end position="240"/>
    </location>
</feature>